<evidence type="ECO:0000256" key="4">
    <source>
        <dbReference type="ARBA" id="ARBA00023136"/>
    </source>
</evidence>
<sequence>MASFLGLDFTRNLSYFAVPAAFWCAHSAHLYTIVFAGKSYDNSNPLALRDRIAEEPTLSAEASTSSKEHFIRAKNASQNGYETLGLFAAGVVAANQAGVSRRTLNALSWGYVVSRVVYNLIYINLGGYRTAGAFMRSSAWSVSMILSIGLFVAAGFE</sequence>
<dbReference type="OrthoDB" id="2122304at2759"/>
<dbReference type="Proteomes" id="UP000028045">
    <property type="component" value="Unassembled WGS sequence"/>
</dbReference>
<evidence type="ECO:0000256" key="1">
    <source>
        <dbReference type="ARBA" id="ARBA00004370"/>
    </source>
</evidence>
<dbReference type="Pfam" id="PF01124">
    <property type="entry name" value="MAPEG"/>
    <property type="match status" value="1"/>
</dbReference>
<name>A0A084BAA6_STACB</name>
<keyword evidence="4 5" id="KW-0472">Membrane</keyword>
<dbReference type="EMBL" id="KL647570">
    <property type="protein sequence ID" value="KEY74485.1"/>
    <property type="molecule type" value="Genomic_DNA"/>
</dbReference>
<evidence type="ECO:0008006" key="8">
    <source>
        <dbReference type="Google" id="ProtNLM"/>
    </source>
</evidence>
<gene>
    <name evidence="6" type="ORF">S7711_04517</name>
</gene>
<feature type="transmembrane region" description="Helical" evidence="5">
    <location>
        <begin position="137"/>
        <end position="156"/>
    </location>
</feature>
<dbReference type="GO" id="GO:0016020">
    <property type="term" value="C:membrane"/>
    <property type="evidence" value="ECO:0007669"/>
    <property type="project" value="UniProtKB-SubCell"/>
</dbReference>
<evidence type="ECO:0000256" key="5">
    <source>
        <dbReference type="SAM" id="Phobius"/>
    </source>
</evidence>
<feature type="transmembrane region" description="Helical" evidence="5">
    <location>
        <begin position="106"/>
        <end position="125"/>
    </location>
</feature>
<feature type="transmembrane region" description="Helical" evidence="5">
    <location>
        <begin position="12"/>
        <end position="36"/>
    </location>
</feature>
<accession>A0A084BAA6</accession>
<reference evidence="6 7" key="1">
    <citation type="journal article" date="2014" name="BMC Genomics">
        <title>Comparative genome sequencing reveals chemotype-specific gene clusters in the toxigenic black mold Stachybotrys.</title>
        <authorList>
            <person name="Semeiks J."/>
            <person name="Borek D."/>
            <person name="Otwinowski Z."/>
            <person name="Grishin N.V."/>
        </authorList>
    </citation>
    <scope>NUCLEOTIDE SEQUENCE [LARGE SCALE GENOMIC DNA]</scope>
    <source>
        <strain evidence="7">CBS 109288 / IBT 7711</strain>
    </source>
</reference>
<comment type="subcellular location">
    <subcellularLocation>
        <location evidence="1">Membrane</location>
    </subcellularLocation>
</comment>
<evidence type="ECO:0000313" key="7">
    <source>
        <dbReference type="Proteomes" id="UP000028045"/>
    </source>
</evidence>
<keyword evidence="3 5" id="KW-1133">Transmembrane helix</keyword>
<dbReference type="HOGENOM" id="CLU_110778_0_2_1"/>
<organism evidence="6 7">
    <name type="scientific">Stachybotrys chartarum (strain CBS 109288 / IBT 7711)</name>
    <name type="common">Toxic black mold</name>
    <name type="synonym">Stilbospora chartarum</name>
    <dbReference type="NCBI Taxonomy" id="1280523"/>
    <lineage>
        <taxon>Eukaryota</taxon>
        <taxon>Fungi</taxon>
        <taxon>Dikarya</taxon>
        <taxon>Ascomycota</taxon>
        <taxon>Pezizomycotina</taxon>
        <taxon>Sordariomycetes</taxon>
        <taxon>Hypocreomycetidae</taxon>
        <taxon>Hypocreales</taxon>
        <taxon>Stachybotryaceae</taxon>
        <taxon>Stachybotrys</taxon>
    </lineage>
</organism>
<evidence type="ECO:0000256" key="2">
    <source>
        <dbReference type="ARBA" id="ARBA00022692"/>
    </source>
</evidence>
<dbReference type="Gene3D" id="1.20.120.550">
    <property type="entry name" value="Membrane associated eicosanoid/glutathione metabolism-like domain"/>
    <property type="match status" value="1"/>
</dbReference>
<dbReference type="InterPro" id="IPR001129">
    <property type="entry name" value="Membr-assoc_MAPEG"/>
</dbReference>
<evidence type="ECO:0000256" key="3">
    <source>
        <dbReference type="ARBA" id="ARBA00022989"/>
    </source>
</evidence>
<keyword evidence="7" id="KW-1185">Reference proteome</keyword>
<evidence type="ECO:0000313" key="6">
    <source>
        <dbReference type="EMBL" id="KEY74485.1"/>
    </source>
</evidence>
<dbReference type="AlphaFoldDB" id="A0A084BAA6"/>
<protein>
    <recommendedName>
        <fullName evidence="8">MAPEG family protein</fullName>
    </recommendedName>
</protein>
<dbReference type="InterPro" id="IPR023352">
    <property type="entry name" value="MAPEG-like_dom_sf"/>
</dbReference>
<dbReference type="PANTHER" id="PTHR35371:SF1">
    <property type="entry name" value="BLR7753 PROTEIN"/>
    <property type="match status" value="1"/>
</dbReference>
<keyword evidence="2 5" id="KW-0812">Transmembrane</keyword>
<dbReference type="SUPFAM" id="SSF161084">
    <property type="entry name" value="MAPEG domain-like"/>
    <property type="match status" value="1"/>
</dbReference>
<dbReference type="PANTHER" id="PTHR35371">
    <property type="entry name" value="INNER MEMBRANE PROTEIN"/>
    <property type="match status" value="1"/>
</dbReference>
<proteinExistence type="predicted"/>